<reference evidence="2" key="1">
    <citation type="submission" date="2015-06" db="EMBL/GenBank/DDBJ databases">
        <title>Expansion of signal transduction pathways in fungi by whole-genome duplication.</title>
        <authorList>
            <consortium name="DOE Joint Genome Institute"/>
            <person name="Corrochano L.M."/>
            <person name="Kuo A."/>
            <person name="Marcet-Houben M."/>
            <person name="Polaino S."/>
            <person name="Salamov A."/>
            <person name="Villalobos J.M."/>
            <person name="Alvarez M.I."/>
            <person name="Avalos J."/>
            <person name="Benito E.P."/>
            <person name="Benoit I."/>
            <person name="Burger G."/>
            <person name="Camino L.P."/>
            <person name="Canovas D."/>
            <person name="Cerda-Olmedo E."/>
            <person name="Cheng J.-F."/>
            <person name="Dominguez A."/>
            <person name="Elias M."/>
            <person name="Eslava A.P."/>
            <person name="Glaser F."/>
            <person name="Grimwood J."/>
            <person name="Gutierrez G."/>
            <person name="Heitman J."/>
            <person name="Henrissat B."/>
            <person name="Iturriaga E.A."/>
            <person name="Lang B.F."/>
            <person name="Lavin J.L."/>
            <person name="Lee S."/>
            <person name="Li W."/>
            <person name="Lindquist E."/>
            <person name="Lopez-Garcia S."/>
            <person name="Luque E.M."/>
            <person name="Marcos A.T."/>
            <person name="Martin J."/>
            <person name="McCluskey K."/>
            <person name="Medina H.R."/>
            <person name="Miralles-Duran A."/>
            <person name="Miyazaki A."/>
            <person name="Munoz-Torres E."/>
            <person name="Oguiza J.A."/>
            <person name="Ohm R."/>
            <person name="Olmedo M."/>
            <person name="Orejas M."/>
            <person name="Ortiz-Castellanos L."/>
            <person name="Pisabarro A.G."/>
            <person name="Rodriguez-Romero J."/>
            <person name="Ruiz-Herrera J."/>
            <person name="Ruiz-Vazquez R."/>
            <person name="Sanz C."/>
            <person name="Schackwitz W."/>
            <person name="Schmutz J."/>
            <person name="Shahriari M."/>
            <person name="Shelest E."/>
            <person name="Silva-Franco F."/>
            <person name="Soanes D."/>
            <person name="Syed K."/>
            <person name="Tagua V.G."/>
            <person name="Talbot N.J."/>
            <person name="Thon M."/>
            <person name="De vries R.P."/>
            <person name="Wiebenga A."/>
            <person name="Yadav J.S."/>
            <person name="Braun E.L."/>
            <person name="Baker S."/>
            <person name="Garre V."/>
            <person name="Horwitz B."/>
            <person name="Torres-Martinez S."/>
            <person name="Idnurm A."/>
            <person name="Herrera-Estrella A."/>
            <person name="Gabaldon T."/>
            <person name="Grigoriev I.V."/>
        </authorList>
    </citation>
    <scope>NUCLEOTIDE SEQUENCE [LARGE SCALE GENOMIC DNA]</scope>
    <source>
        <strain evidence="2">NRRL 1555(-)</strain>
    </source>
</reference>
<dbReference type="EMBL" id="KV440988">
    <property type="protein sequence ID" value="OAD70699.1"/>
    <property type="molecule type" value="Genomic_DNA"/>
</dbReference>
<gene>
    <name evidence="1" type="ORF">PHYBLDRAFT_69462</name>
</gene>
<dbReference type="Proteomes" id="UP000077315">
    <property type="component" value="Unassembled WGS sequence"/>
</dbReference>
<dbReference type="OrthoDB" id="2395010at2759"/>
<accession>A0A167LLE9</accession>
<protein>
    <submittedName>
        <fullName evidence="1">Uncharacterized protein</fullName>
    </submittedName>
</protein>
<evidence type="ECO:0000313" key="2">
    <source>
        <dbReference type="Proteomes" id="UP000077315"/>
    </source>
</evidence>
<dbReference type="PANTHER" id="PTHR31366">
    <property type="entry name" value="UPF0739 PROTEIN C1ORF74"/>
    <property type="match status" value="1"/>
</dbReference>
<dbReference type="PANTHER" id="PTHR31366:SF2">
    <property type="entry name" value="UPF0739 PROTEIN C1ORF74"/>
    <property type="match status" value="1"/>
</dbReference>
<proteinExistence type="predicted"/>
<dbReference type="GeneID" id="29003002"/>
<sequence length="289" mass="33016">MLDHIHSTLRVSLKYLKLAPGTIDSLTNAIACVAYGLRASHLVDLHLPLDRSRDLLDMLKRNPDSKDLVLLQFGDRFTFFANVVRLRQHYETTLAKDTSAYIDIQGKQPVLRDCPSQLTDWLTHNLKPFLDNRPPRDILFLPTVPTCMVTLTGWALEYPVIYTSHQDSDTLDSELDEWEVRTNCLGGRCLNVVRILIDGHVLVHNNVDDHKNEHALRPAAQNTPKQETQMMLLSFSYPATLLTKEHQLKIQSDLDTKINHRLQDSTTAWLKAAQVKVIREQVNLDRVAL</sequence>
<dbReference type="InterPro" id="IPR027850">
    <property type="entry name" value="DUF4504"/>
</dbReference>
<dbReference type="RefSeq" id="XP_018288739.1">
    <property type="nucleotide sequence ID" value="XM_018442096.1"/>
</dbReference>
<dbReference type="VEuPathDB" id="FungiDB:PHYBLDRAFT_69462"/>
<organism evidence="1 2">
    <name type="scientific">Phycomyces blakesleeanus (strain ATCC 8743b / DSM 1359 / FGSC 10004 / NBRC 33097 / NRRL 1555)</name>
    <dbReference type="NCBI Taxonomy" id="763407"/>
    <lineage>
        <taxon>Eukaryota</taxon>
        <taxon>Fungi</taxon>
        <taxon>Fungi incertae sedis</taxon>
        <taxon>Mucoromycota</taxon>
        <taxon>Mucoromycotina</taxon>
        <taxon>Mucoromycetes</taxon>
        <taxon>Mucorales</taxon>
        <taxon>Phycomycetaceae</taxon>
        <taxon>Phycomyces</taxon>
    </lineage>
</organism>
<keyword evidence="2" id="KW-1185">Reference proteome</keyword>
<evidence type="ECO:0000313" key="1">
    <source>
        <dbReference type="EMBL" id="OAD70699.1"/>
    </source>
</evidence>
<dbReference type="AlphaFoldDB" id="A0A167LLE9"/>
<dbReference type="InParanoid" id="A0A167LLE9"/>
<dbReference type="Pfam" id="PF14953">
    <property type="entry name" value="DUF4504"/>
    <property type="match status" value="1"/>
</dbReference>
<name>A0A167LLE9_PHYB8</name>